<organism evidence="2 3">
    <name type="scientific">Astathelohania contejeani</name>
    <dbReference type="NCBI Taxonomy" id="164912"/>
    <lineage>
        <taxon>Eukaryota</taxon>
        <taxon>Fungi</taxon>
        <taxon>Fungi incertae sedis</taxon>
        <taxon>Microsporidia</taxon>
        <taxon>Astathelohaniidae</taxon>
        <taxon>Astathelohania</taxon>
    </lineage>
</organism>
<comment type="caution">
    <text evidence="2">The sequence shown here is derived from an EMBL/GenBank/DDBJ whole genome shotgun (WGS) entry which is preliminary data.</text>
</comment>
<accession>A0ABQ7HY57</accession>
<evidence type="ECO:0000313" key="2">
    <source>
        <dbReference type="EMBL" id="KAF7683043.1"/>
    </source>
</evidence>
<dbReference type="Gene3D" id="1.10.555.10">
    <property type="entry name" value="Rho GTPase activation protein"/>
    <property type="match status" value="1"/>
</dbReference>
<feature type="domain" description="Rho-GAP" evidence="1">
    <location>
        <begin position="206"/>
        <end position="398"/>
    </location>
</feature>
<keyword evidence="3" id="KW-1185">Reference proteome</keyword>
<dbReference type="SMART" id="SM00324">
    <property type="entry name" value="RhoGAP"/>
    <property type="match status" value="1"/>
</dbReference>
<dbReference type="SUPFAM" id="SSF48350">
    <property type="entry name" value="GTPase activation domain, GAP"/>
    <property type="match status" value="1"/>
</dbReference>
<sequence>MVKLNLENQKQQKQATMDGMISDAFGTTQKQVLNTNPQFIDGCKNKISEHIKMFNKRECNEACDVKQIPSQESPFRNMSAPLLDRNSSLIEHQKKDRSDDYLISKTYNSEEFIKTSQSFMEQRENSFAITSDPILNASVFEDEISTIITNEKRKSKRRRKGLKYQKKDGCIEYSTLNPLDKIRLSKFCIRQIRSKHKKAFLKRLIDGIKKMCVKDKKENEATICPFIYEIIDHIRKNGLNCQGIFRIGGDVKEYTRLTEMLANGNSFELDKVDIYTITSTLKMYVREVLDGLIPVQICDPLYYAYTTRDEELQKEMLKYLPFVFSEPRRKLLLEIFNLLIEIDANSTQNKMTLDNLLRILLPTLFPLAATKELSILVIQKDILFKMLDLDYENVPQSYIKRE</sequence>
<gene>
    <name evidence="2" type="primary">ARHGAP15</name>
    <name evidence="2" type="ORF">TCON_1744</name>
</gene>
<dbReference type="Proteomes" id="UP001516464">
    <property type="component" value="Unassembled WGS sequence"/>
</dbReference>
<evidence type="ECO:0000259" key="1">
    <source>
        <dbReference type="PROSITE" id="PS50238"/>
    </source>
</evidence>
<dbReference type="InterPro" id="IPR008936">
    <property type="entry name" value="Rho_GTPase_activation_prot"/>
</dbReference>
<dbReference type="InterPro" id="IPR000198">
    <property type="entry name" value="RhoGAP_dom"/>
</dbReference>
<dbReference type="PANTHER" id="PTHR45808:SF2">
    <property type="entry name" value="RHO GTPASE-ACTIVATING PROTEIN 68F"/>
    <property type="match status" value="1"/>
</dbReference>
<evidence type="ECO:0000313" key="3">
    <source>
        <dbReference type="Proteomes" id="UP001516464"/>
    </source>
</evidence>
<protein>
    <submittedName>
        <fullName evidence="2">Rho GTPase-activating protein 15</fullName>
    </submittedName>
</protein>
<dbReference type="Pfam" id="PF00620">
    <property type="entry name" value="RhoGAP"/>
    <property type="match status" value="1"/>
</dbReference>
<name>A0ABQ7HY57_9MICR</name>
<proteinExistence type="predicted"/>
<dbReference type="PANTHER" id="PTHR45808">
    <property type="entry name" value="RHO GTPASE-ACTIVATING PROTEIN 68F"/>
    <property type="match status" value="1"/>
</dbReference>
<reference evidence="2 3" key="1">
    <citation type="submission" date="2019-01" db="EMBL/GenBank/DDBJ databases">
        <title>Genomes sequencing and comparative genomics of infectious freshwater microsporidia, Cucumispora dikerogammari and Thelohania contejeani.</title>
        <authorList>
            <person name="Cormier A."/>
            <person name="Giraud I."/>
            <person name="Wattier R."/>
            <person name="Teixeira M."/>
            <person name="Grandjean F."/>
            <person name="Rigaud T."/>
            <person name="Cordaux R."/>
        </authorList>
    </citation>
    <scope>NUCLEOTIDE SEQUENCE [LARGE SCALE GENOMIC DNA]</scope>
    <source>
        <strain evidence="2">T1</strain>
        <tissue evidence="2">Spores</tissue>
    </source>
</reference>
<dbReference type="EMBL" id="SBIQ01000137">
    <property type="protein sequence ID" value="KAF7683043.1"/>
    <property type="molecule type" value="Genomic_DNA"/>
</dbReference>
<dbReference type="PROSITE" id="PS50238">
    <property type="entry name" value="RHOGAP"/>
    <property type="match status" value="1"/>
</dbReference>
<dbReference type="CDD" id="cd00159">
    <property type="entry name" value="RhoGAP"/>
    <property type="match status" value="1"/>
</dbReference>